<reference evidence="2" key="2">
    <citation type="submission" date="2020-04" db="EMBL/GenBank/DDBJ databases">
        <authorList>
            <consortium name="NCBI Genome Project"/>
        </authorList>
    </citation>
    <scope>NUCLEOTIDE SEQUENCE</scope>
    <source>
        <strain evidence="2">CBS 342.82</strain>
    </source>
</reference>
<name>A0A6J3M779_9PEZI</name>
<dbReference type="Proteomes" id="UP000504637">
    <property type="component" value="Unplaced"/>
</dbReference>
<dbReference type="RefSeq" id="XP_033459748.1">
    <property type="nucleotide sequence ID" value="XM_033607015.1"/>
</dbReference>
<dbReference type="AlphaFoldDB" id="A0A6J3M779"/>
<evidence type="ECO:0000313" key="1">
    <source>
        <dbReference type="Proteomes" id="UP000504637"/>
    </source>
</evidence>
<sequence length="453" mass="52114">MNPSPNQSSLPTMEERKEMFKFSRGDFLGAIRGEKVPQALGAGVIETCLVRGIRHQTSIALTEQYAKELHRADPMYMRAVNARRIMSNRIDLLPPSFASDEIPYCIWYPDLAEESTYRALAVRYPELRYQVARACAVAHYNDLYRELDILPEVHVGEEARESGVAEEGTEWEPRDVPELATLLSEPLPKHLPIIEKDLLIQMAAYHGNVERYSRLRRPRKIRGETACLLHGILHHAQFARWVVKQPDLYEGGHVPPACHARLIMKNILSSVNTPTIRQDELPYQIWYPDLAAESTYRALYDLHPCMASQILRACIVGQYYPLFEHVLSRTSPDEAVLYEAKRHFDLYFHARVAQRIADVGGEVVRVANWKRSPPRLWKVNDAWVPHRMEREIGTGWDACNSSMHCTTRDLDFMTCVPEEWKRNMDGGQDADLHIDYVNWPPGWTAMTTTPRTQ</sequence>
<reference evidence="2" key="3">
    <citation type="submission" date="2025-08" db="UniProtKB">
        <authorList>
            <consortium name="RefSeq"/>
        </authorList>
    </citation>
    <scope>IDENTIFICATION</scope>
    <source>
        <strain evidence="2">CBS 342.82</strain>
    </source>
</reference>
<keyword evidence="1" id="KW-1185">Reference proteome</keyword>
<organism evidence="2">
    <name type="scientific">Dissoconium aciculare CBS 342.82</name>
    <dbReference type="NCBI Taxonomy" id="1314786"/>
    <lineage>
        <taxon>Eukaryota</taxon>
        <taxon>Fungi</taxon>
        <taxon>Dikarya</taxon>
        <taxon>Ascomycota</taxon>
        <taxon>Pezizomycotina</taxon>
        <taxon>Dothideomycetes</taxon>
        <taxon>Dothideomycetidae</taxon>
        <taxon>Mycosphaerellales</taxon>
        <taxon>Dissoconiaceae</taxon>
        <taxon>Dissoconium</taxon>
    </lineage>
</organism>
<reference evidence="2" key="1">
    <citation type="submission" date="2020-01" db="EMBL/GenBank/DDBJ databases">
        <authorList>
            <consortium name="DOE Joint Genome Institute"/>
            <person name="Haridas S."/>
            <person name="Albert R."/>
            <person name="Binder M."/>
            <person name="Bloem J."/>
            <person name="Labutti K."/>
            <person name="Salamov A."/>
            <person name="Andreopoulos B."/>
            <person name="Baker S.E."/>
            <person name="Barry K."/>
            <person name="Bills G."/>
            <person name="Bluhm B.H."/>
            <person name="Cannon C."/>
            <person name="Castanera R."/>
            <person name="Culley D.E."/>
            <person name="Daum C."/>
            <person name="Ezra D."/>
            <person name="Gonzalez J.B."/>
            <person name="Henrissat B."/>
            <person name="Kuo A."/>
            <person name="Liang C."/>
            <person name="Lipzen A."/>
            <person name="Lutzoni F."/>
            <person name="Magnuson J."/>
            <person name="Mondo S."/>
            <person name="Nolan M."/>
            <person name="Ohm R."/>
            <person name="Pangilinan J."/>
            <person name="Park H.-J."/>
            <person name="Ramirez L."/>
            <person name="Alfaro M."/>
            <person name="Sun H."/>
            <person name="Tritt A."/>
            <person name="Yoshinaga Y."/>
            <person name="Zwiers L.-H."/>
            <person name="Turgeon B.G."/>
            <person name="Goodwin S.B."/>
            <person name="Spatafora J.W."/>
            <person name="Crous P.W."/>
            <person name="Grigoriev I.V."/>
        </authorList>
    </citation>
    <scope>NUCLEOTIDE SEQUENCE</scope>
    <source>
        <strain evidence="2">CBS 342.82</strain>
    </source>
</reference>
<protein>
    <submittedName>
        <fullName evidence="2">Uncharacterized protein</fullName>
    </submittedName>
</protein>
<proteinExistence type="predicted"/>
<dbReference type="OrthoDB" id="4360026at2759"/>
<evidence type="ECO:0000313" key="2">
    <source>
        <dbReference type="RefSeq" id="XP_033459748.1"/>
    </source>
</evidence>
<gene>
    <name evidence="2" type="ORF">K489DRAFT_401284</name>
</gene>
<accession>A0A6J3M779</accession>
<dbReference type="GeneID" id="54364815"/>